<organism evidence="3 4">
    <name type="scientific">Arabidopsis thaliana</name>
    <name type="common">Mouse-ear cress</name>
    <dbReference type="NCBI Taxonomy" id="3702"/>
    <lineage>
        <taxon>Eukaryota</taxon>
        <taxon>Viridiplantae</taxon>
        <taxon>Streptophyta</taxon>
        <taxon>Embryophyta</taxon>
        <taxon>Tracheophyta</taxon>
        <taxon>Spermatophyta</taxon>
        <taxon>Magnoliopsida</taxon>
        <taxon>eudicotyledons</taxon>
        <taxon>Gunneridae</taxon>
        <taxon>Pentapetalae</taxon>
        <taxon>rosids</taxon>
        <taxon>malvids</taxon>
        <taxon>Brassicales</taxon>
        <taxon>Brassicaceae</taxon>
        <taxon>Camelineae</taxon>
        <taxon>Arabidopsis</taxon>
    </lineage>
</organism>
<evidence type="ECO:0000313" key="1">
    <source>
        <dbReference type="Araport" id="AT1G11684"/>
    </source>
</evidence>
<proteinExistence type="predicted"/>
<evidence type="ECO:0000313" key="2">
    <source>
        <dbReference type="EMBL" id="CAA0192317.1"/>
    </source>
</evidence>
<dbReference type="RefSeq" id="NP_001117271.1">
    <property type="nucleotide sequence ID" value="NM_001123799.2"/>
</dbReference>
<dbReference type="AlphaFoldDB" id="A0A654E8V3"/>
<dbReference type="KEGG" id="ath:AT1G11684"/>
<dbReference type="Araport" id="AT1G11684"/>
<dbReference type="EMBL" id="CACRSJ010000104">
    <property type="protein sequence ID" value="VYS45769.1"/>
    <property type="molecule type" value="Genomic_DNA"/>
</dbReference>
<evidence type="ECO:0000313" key="4">
    <source>
        <dbReference type="Proteomes" id="UP000426265"/>
    </source>
</evidence>
<evidence type="ECO:0000313" key="5">
    <source>
        <dbReference type="Proteomes" id="UP000434276"/>
    </source>
</evidence>
<dbReference type="OrthoDB" id="1071137at2759"/>
<accession>A0A654E8V3</accession>
<dbReference type="GeneID" id="6241013"/>
<protein>
    <submittedName>
        <fullName evidence="3">Uncharacterized protein</fullName>
    </submittedName>
</protein>
<dbReference type="EMBL" id="CACSHJ010000087">
    <property type="protein sequence ID" value="CAA0192317.1"/>
    <property type="molecule type" value="Genomic_DNA"/>
</dbReference>
<sequence>MTEQRWPLLSLVGGDVFFWAMKRELIRNVGNAREENVHKGHDNNQDLTIFWGHINRIHNIHLHLH</sequence>
<dbReference type="Proteomes" id="UP000434276">
    <property type="component" value="Unassembled WGS sequence"/>
</dbReference>
<dbReference type="ExpressionAtlas" id="A0A654E8V3">
    <property type="expression patterns" value="baseline and differential"/>
</dbReference>
<dbReference type="Proteomes" id="UP000426265">
    <property type="component" value="Unassembled WGS sequence"/>
</dbReference>
<name>A0A654E8V3_ARATH</name>
<reference evidence="3 4" key="1">
    <citation type="submission" date="2019-11" db="EMBL/GenBank/DDBJ databases">
        <authorList>
            <person name="Jiao W.-B."/>
            <person name="Schneeberger K."/>
        </authorList>
    </citation>
    <scope>NUCLEOTIDE SEQUENCE [LARGE SCALE GENOMIC DNA]</scope>
    <source>
        <strain evidence="4">cv. An-1</strain>
        <strain evidence="5">cv. C24</strain>
    </source>
</reference>
<gene>
    <name evidence="1" type="ordered locus">At1g11684</name>
    <name evidence="3" type="ORF">AN1_LOCUS1270</name>
    <name evidence="2" type="ORF">C24_LOCUS1182</name>
</gene>
<evidence type="ECO:0000313" key="3">
    <source>
        <dbReference type="EMBL" id="VYS45769.1"/>
    </source>
</evidence>